<reference evidence="1" key="1">
    <citation type="journal article" date="1998" name="Extremophiles">
        <title>Sulfolobus islandicus plasmids pRN1 and pRN2 share distant but common evolutionary ancestry.</title>
        <authorList>
            <person name="Keeling P.J."/>
            <person name="Klenk H.-P."/>
            <person name="Singh R.K."/>
            <person name="Schenk M.E."/>
            <person name="Sensen C.W."/>
            <person name="Zillig W."/>
            <person name="Doolittle W.F."/>
        </authorList>
    </citation>
    <scope>NUCLEOTIDE SEQUENCE</scope>
    <source>
        <strain evidence="1">REN1H1</strain>
        <plasmid evidence="1">pRN2</plasmid>
    </source>
</reference>
<name>O05475_SACIS</name>
<dbReference type="RefSeq" id="WP_010891124.1">
    <property type="nucleotide sequence ID" value="NC_002101.1"/>
</dbReference>
<evidence type="ECO:0000313" key="1">
    <source>
        <dbReference type="EMBL" id="AAB51529.1"/>
    </source>
</evidence>
<accession>O05475</accession>
<dbReference type="EMBL" id="U93082">
    <property type="protein sequence ID" value="AAB51529.1"/>
    <property type="molecule type" value="Genomic_DNA"/>
</dbReference>
<dbReference type="AlphaFoldDB" id="O05475"/>
<proteinExistence type="predicted"/>
<protein>
    <submittedName>
        <fullName evidence="1">ORF89</fullName>
    </submittedName>
</protein>
<keyword evidence="1" id="KW-0614">Plasmid</keyword>
<sequence>MNADEIFSNLEEILNYNSLVFINRKNIEVVWAIRSDTDTVQGFVRVDNKVFPFKAWVEFEGELRVQIGNLIHFIIDSKTVEKAIQRESE</sequence>
<organism evidence="1">
    <name type="scientific">Saccharolobus islandicus</name>
    <name type="common">Sulfolobus islandicus</name>
    <dbReference type="NCBI Taxonomy" id="43080"/>
    <lineage>
        <taxon>Archaea</taxon>
        <taxon>Thermoproteota</taxon>
        <taxon>Thermoprotei</taxon>
        <taxon>Sulfolobales</taxon>
        <taxon>Sulfolobaceae</taxon>
        <taxon>Saccharolobus</taxon>
    </lineage>
</organism>
<geneLocation type="plasmid" evidence="1">
    <name>pRN2</name>
</geneLocation>